<feature type="compositionally biased region" description="Basic and acidic residues" evidence="4">
    <location>
        <begin position="1908"/>
        <end position="1936"/>
    </location>
</feature>
<keyword evidence="5" id="KW-0732">Signal</keyword>
<keyword evidence="3" id="KW-0479">Metal-binding</keyword>
<feature type="compositionally biased region" description="Basic and acidic residues" evidence="4">
    <location>
        <begin position="1098"/>
        <end position="1112"/>
    </location>
</feature>
<feature type="chain" id="PRO_5032721652" description="C3H1-type domain-containing protein" evidence="5">
    <location>
        <begin position="20"/>
        <end position="3294"/>
    </location>
</feature>
<dbReference type="InterPro" id="IPR000571">
    <property type="entry name" value="Znf_CCCH"/>
</dbReference>
<dbReference type="OrthoDB" id="433449at2759"/>
<dbReference type="InterPro" id="IPR010998">
    <property type="entry name" value="Integrase_recombinase_N"/>
</dbReference>
<protein>
    <recommendedName>
        <fullName evidence="6">C3H1-type domain-containing protein</fullName>
    </recommendedName>
</protein>
<comment type="caution">
    <text evidence="7">The sequence shown here is derived from an EMBL/GenBank/DDBJ whole genome shotgun (WGS) entry which is preliminary data.</text>
</comment>
<dbReference type="GO" id="GO:0008270">
    <property type="term" value="F:zinc ion binding"/>
    <property type="evidence" value="ECO:0007669"/>
    <property type="project" value="UniProtKB-KW"/>
</dbReference>
<feature type="region of interest" description="Disordered" evidence="4">
    <location>
        <begin position="1070"/>
        <end position="1117"/>
    </location>
</feature>
<gene>
    <name evidence="7" type="ORF">PGLA1383_LOCUS21990</name>
</gene>
<evidence type="ECO:0000259" key="6">
    <source>
        <dbReference type="PROSITE" id="PS50103"/>
    </source>
</evidence>
<feature type="region of interest" description="Disordered" evidence="4">
    <location>
        <begin position="1206"/>
        <end position="1239"/>
    </location>
</feature>
<evidence type="ECO:0000256" key="4">
    <source>
        <dbReference type="SAM" id="MobiDB-lite"/>
    </source>
</evidence>
<dbReference type="EMBL" id="CAJNNV010015793">
    <property type="protein sequence ID" value="CAE8603787.1"/>
    <property type="molecule type" value="Genomic_DNA"/>
</dbReference>
<name>A0A813EVF5_POLGL</name>
<sequence length="3294" mass="364399">MPQILKLLVGIVLTWGSNGAWPGWLVKPGDVASTERPPQVRGPMNETSNFTTNSSQPSGSTERPDPGPGYGMGSWWIAWDFSAVLGKSWFSTRSSSGTMRTEGGWILYLLDASGTTAFGDFWPTVAGGVLVLLGLGVTGLVIYALKAVTWPCRVMAKLLGTCCCCPRRSRQPVDDLPEAAAMSGYVRVEWAGPATGRDTDSEFFSRQVKGRGSQRRQNDLLVIVNQQAARVQVDTSAQWARIDRHGLAVKYQRVLSSSGRGLRKELEGISRLHLCRSQECGCLPGPDTVHVKTYAAIDAGSLVDIGAYANFSPWRCLTLLSRLIYKLAQLSTCGIFTIIPWLLDRRQSRKEGIRKIVEGGAIRALVPESESEREEEGDSCAAIKVGLEIGGKPKALAPEGCQDKAQSHTTKLLSEDIGLSDLEGKDCVHLCSHHEKLYQATYIGRKCSVMQCYKNVKGARQGVQYCKHHLQEASRSRSSSPATASQRNQAPRGPTLRGAKPAQPQVHFSATEGEEYDDSPALEIAGPRKGRSSSNEPPPARGRSPNGELGSCLVRIRLSLSGEAKGWYCFLGNILGNASDASNRTRARVEIPAIDVYLSVLWERIEQEPQLGRSGKLTALWICDHLERGPVECEEVGATVHVPRLHDHHVDGLREWEGRKLGDSGKNLAISHLTALVKNPDILIRPHHWGRVESPIHSEGDGGLGQAGLDFRMGDYDRSRSPPAPAERHRPSLPPSSPHESPDVTEVEGLPSGDEIRSMFDQEVAKGREAAAVVQSLAAAFDMEGGEVKRLLRQELQKGNLPTLPPFPVFTVNTSTWVSPTSLVSKPLMPGGMALFRRAAGPNDTLVRPVFGLPGNKAGAMTGVEGADPEGPPDASAQRIVHAIEGCGTLTVEVCVGLTGKELFLGLKRDAPLWSATASDFVTAKAQHCDCYVAPSDHKLEAKGRYTMTFQTWRRQVENQIQVFGAVYGLEHMPERMAALKKLEEAHDEDDNAWPADYVFALWEELSAAWCEELRESRRQLCHTLGTDNPRKEDLRFVALSPNQDGQPNFAFPRTWDMARLLYSQLHKTTPKAPAKAGEIKPDDSADAPGENQQKTAKVGEVKPEVAEEGASKRAYPAGKRLLPAEGRASLEHAPKCEKSGMPICWDAATWIGCQKGRACQHAHEPLPGLAKMHYTVVMQLIRRGGLRSRHKIDPASVDGRITQLREQASAENREKKAPKKTTPKTKAGWAPPAEYAGPLTERASTPKLRRLTRRGRLATMRSRNSNTFGSIGEFSHYLQSHVRARVLNARLNSQECTVEEALWDAARLGHSQLVGEAEQALEKLGSKAGGLGSPPDATLSLVIWLEEKGYGVGTLQMHFGRQLALDYIDMRDALEPRDLAGQLLLSDGKSEERQCLPLHVAAAIEMGMGDDWTTDQIQETACAIRRELWDGAAEAQSALGDAPPWISTSEADLRMFAHDCLCASHEKDYRVLMAFPGLPEEFSLLVLRLTAWGHLEADLLRGRAALAGGPIGVVTIHKGHMRALIPQAACSFRDLFQELLEHQKVAKEMEAVGWMSFLEATPAESPLVPSKRPACLRCQEIAVAPDKVGIQTKRHPWLDEAESANEEAGAQPLRMRPAWAWGPRGQEVFSGPEGWTQGLEANDIPCDGPIGFHEGLGSHKLWQHQDLRSQEVRARLLSLAGSMPAEDVPNTWQFSAPSASYADANTGTRTWDNPEGDGNLKSEEDGNLFANFTARCCETLHANGREFAVEGSMWSGRYPKIWDGELMKPMKTCTGAKILALEAPLQPGEASRQGRGGTWWLVSPGLFPWAQFFVQKRARLLQKPAASSAQAFAWGIAVRAAWEGWDWHQFAAGRAALGATESFAAAQEGGMAGSTEQEEAENDTMSNLVYEEEDENGGSTDQLPQNRKKDGLDPSHLTRDSYKCGRSESSETRAREYLETCQKPYSNENVQRAVELGSNLVKEAGSVMRAATEIKTAREEKMGNCLKMGAEGKLKGLSELHRRYLEANGKNGVSSRRSTERFREKSKPHSSAVDHQEEMLRKVWKDAQYGGALLCSDEIEEILRRDWVLESPAGRVPKMNPDRTISAEGRGIHDMRGPNKAGSKHDHPPAAQPRHRQVARLGLWWRARHPKVRIRSTKRDVSRAFKWHHLDTEDVAEFAMRLAGIIIISLVMTFGWSGSPGEYMCWAWAAKAQHESYTPPNPETNDIVPYVSKWLMDDAAILEPDVGVRAHLSMEVMERAMIDVWGDLAINAEKKEEEGDLAETQLLWGLFMDFRQLHRQPTGPEADQGEIKLVQELRGSAQYWTTAQPELHPELAVLDLMLNQAERSTWVNPKGDERTVEAAWGEFWDTLDLFRMTFDRPVESSFEAAFEKLLPVRERLALPGAAQKVKWIGGDAVMDRVGAVDWSEKKYMAENAQGLLAIIQAETGAVEEEHIVISVVEFLTFIAFAAAEAGNWQDKIIHYVTDNDNVWAWLNKRRTKNRLARHLIRLLQRLEMENRFTTMGLYIRTYRNELNDWLTREDEVEVHRKMAEDGWTRVPSPTCWLETVRDASRHMLRLPGEMGGPAKLAAQLAHTAEAIPGPPQMRAQGSLWDENQGTMSSYARGWKACGGEVRSKADDCHWWTKVLPLDPHGAEIRGLLSQLDIGRPIRGILVDTPHGKSVAPIAEELRKRGYAIQIEEYLTTQAGERSAHRRRCVLGIQRGGRPDTVSEGIHPRGLFQAQGCNSAPLLVPDEVGPECWLRAGTFERDPRIATTGDPLLPKPVGHFRDDRGKKFLAHSPNGPTCGPNTTGGYPAGWGNTLPLIEAPGFPAVRKLDDREIWRLQGGDDAEWERDAVSPEKKRELMMRAIREPGWQSAQMMLAWAEEVFASNSNSDKAGGCVDPEEEEAKKALEAWFQAWSRNPNKPSECLPVKAKKEWTCPSHVAGGLKKGSAPKARHAPPEELVQPADLGSRREERMKPSCSAARVPGGLEFLEEEAANAVLCKLAEGTRSSYVSRWKHWVWFRSGTKLGPYLEGETRAEKKADESWLLWFVVFLASVMAKSEGTIRQKLFALRYAHLIAAYPDSLANKTRLWAALAGIKRNGKTVKRKLPVTPEMLLWIRKYLDESEGRSEWDKASLWCALVVAWFFLLRASEYLVQSSKTWTLDRVLRGLDVEFLSNGVRVDFAKDADECVVQILQSKTDQCNQGTTRNHYRTGGALCLLKALEEFEAQAPAKFRGELKTEALFTYHDGHSVTREDITSLVQLAAVAAGFEASDCASHSLRIGGATALYTHAGTWPLSKGSDGEKATLSM</sequence>
<dbReference type="Gene3D" id="1.10.443.10">
    <property type="entry name" value="Intergrase catalytic core"/>
    <property type="match status" value="1"/>
</dbReference>
<feature type="compositionally biased region" description="Low complexity" evidence="4">
    <location>
        <begin position="476"/>
        <end position="487"/>
    </location>
</feature>
<keyword evidence="2" id="KW-0233">DNA recombination</keyword>
<dbReference type="GO" id="GO:0003677">
    <property type="term" value="F:DNA binding"/>
    <property type="evidence" value="ECO:0007669"/>
    <property type="project" value="UniProtKB-KW"/>
</dbReference>
<evidence type="ECO:0000256" key="1">
    <source>
        <dbReference type="ARBA" id="ARBA00023125"/>
    </source>
</evidence>
<keyword evidence="3" id="KW-0862">Zinc</keyword>
<evidence type="ECO:0000313" key="8">
    <source>
        <dbReference type="Proteomes" id="UP000654075"/>
    </source>
</evidence>
<keyword evidence="3" id="KW-0863">Zinc-finger</keyword>
<reference evidence="7" key="1">
    <citation type="submission" date="2021-02" db="EMBL/GenBank/DDBJ databases">
        <authorList>
            <person name="Dougan E. K."/>
            <person name="Rhodes N."/>
            <person name="Thang M."/>
            <person name="Chan C."/>
        </authorList>
    </citation>
    <scope>NUCLEOTIDE SEQUENCE</scope>
</reference>
<feature type="signal peptide" evidence="5">
    <location>
        <begin position="1"/>
        <end position="19"/>
    </location>
</feature>
<dbReference type="InterPro" id="IPR013762">
    <property type="entry name" value="Integrase-like_cat_sf"/>
</dbReference>
<dbReference type="GO" id="GO:0015074">
    <property type="term" value="P:DNA integration"/>
    <property type="evidence" value="ECO:0007669"/>
    <property type="project" value="InterPro"/>
</dbReference>
<feature type="region of interest" description="Disordered" evidence="4">
    <location>
        <begin position="2009"/>
        <end position="2035"/>
    </location>
</feature>
<dbReference type="Proteomes" id="UP000654075">
    <property type="component" value="Unassembled WGS sequence"/>
</dbReference>
<feature type="compositionally biased region" description="Basic and acidic residues" evidence="4">
    <location>
        <begin position="2091"/>
        <end position="2109"/>
    </location>
</feature>
<dbReference type="SUPFAM" id="SSF56349">
    <property type="entry name" value="DNA breaking-rejoining enzymes"/>
    <property type="match status" value="1"/>
</dbReference>
<dbReference type="GO" id="GO:0006310">
    <property type="term" value="P:DNA recombination"/>
    <property type="evidence" value="ECO:0007669"/>
    <property type="project" value="UniProtKB-KW"/>
</dbReference>
<dbReference type="Gene3D" id="1.10.150.130">
    <property type="match status" value="1"/>
</dbReference>
<feature type="zinc finger region" description="C3H1-type" evidence="3">
    <location>
        <begin position="1139"/>
        <end position="1167"/>
    </location>
</feature>
<feature type="region of interest" description="Disordered" evidence="4">
    <location>
        <begin position="694"/>
        <end position="752"/>
    </location>
</feature>
<keyword evidence="1" id="KW-0238">DNA-binding</keyword>
<evidence type="ECO:0000256" key="2">
    <source>
        <dbReference type="ARBA" id="ARBA00023172"/>
    </source>
</evidence>
<feature type="compositionally biased region" description="Basic and acidic residues" evidence="4">
    <location>
        <begin position="712"/>
        <end position="730"/>
    </location>
</feature>
<dbReference type="PANTHER" id="PTHR34605:SF3">
    <property type="entry name" value="P CELL-TYPE AGGLUTINATION PROTEIN MAP4-LIKE-RELATED"/>
    <property type="match status" value="1"/>
</dbReference>
<accession>A0A813EVF5</accession>
<proteinExistence type="predicted"/>
<evidence type="ECO:0000256" key="5">
    <source>
        <dbReference type="SAM" id="SignalP"/>
    </source>
</evidence>
<feature type="non-terminal residue" evidence="7">
    <location>
        <position position="3294"/>
    </location>
</feature>
<feature type="region of interest" description="Disordered" evidence="4">
    <location>
        <begin position="2079"/>
        <end position="2114"/>
    </location>
</feature>
<evidence type="ECO:0000313" key="7">
    <source>
        <dbReference type="EMBL" id="CAE8603787.1"/>
    </source>
</evidence>
<organism evidence="7 8">
    <name type="scientific">Polarella glacialis</name>
    <name type="common">Dinoflagellate</name>
    <dbReference type="NCBI Taxonomy" id="89957"/>
    <lineage>
        <taxon>Eukaryota</taxon>
        <taxon>Sar</taxon>
        <taxon>Alveolata</taxon>
        <taxon>Dinophyceae</taxon>
        <taxon>Suessiales</taxon>
        <taxon>Suessiaceae</taxon>
        <taxon>Polarella</taxon>
    </lineage>
</organism>
<dbReference type="PANTHER" id="PTHR34605">
    <property type="entry name" value="PHAGE_INTEGRASE DOMAIN-CONTAINING PROTEIN"/>
    <property type="match status" value="1"/>
</dbReference>
<feature type="compositionally biased region" description="Polar residues" evidence="4">
    <location>
        <begin position="45"/>
        <end position="61"/>
    </location>
</feature>
<keyword evidence="8" id="KW-1185">Reference proteome</keyword>
<feature type="compositionally biased region" description="Low complexity" evidence="4">
    <location>
        <begin position="1225"/>
        <end position="1234"/>
    </location>
</feature>
<dbReference type="PROSITE" id="PS50103">
    <property type="entry name" value="ZF_C3H1"/>
    <property type="match status" value="1"/>
</dbReference>
<dbReference type="InterPro" id="IPR052925">
    <property type="entry name" value="Phage_Integrase-like_Recomb"/>
</dbReference>
<feature type="region of interest" description="Disordered" evidence="4">
    <location>
        <begin position="29"/>
        <end position="66"/>
    </location>
</feature>
<dbReference type="InterPro" id="IPR011010">
    <property type="entry name" value="DNA_brk_join_enz"/>
</dbReference>
<feature type="region of interest" description="Disordered" evidence="4">
    <location>
        <begin position="1893"/>
        <end position="1936"/>
    </location>
</feature>
<feature type="compositionally biased region" description="Basic and acidic residues" evidence="4">
    <location>
        <begin position="2018"/>
        <end position="2035"/>
    </location>
</feature>
<evidence type="ECO:0000256" key="3">
    <source>
        <dbReference type="PROSITE-ProRule" id="PRU00723"/>
    </source>
</evidence>
<feature type="region of interest" description="Disordered" evidence="4">
    <location>
        <begin position="2926"/>
        <end position="2945"/>
    </location>
</feature>
<dbReference type="OMA" id="FGENCAF"/>
<feature type="domain" description="C3H1-type" evidence="6">
    <location>
        <begin position="1139"/>
        <end position="1167"/>
    </location>
</feature>
<feature type="region of interest" description="Disordered" evidence="4">
    <location>
        <begin position="470"/>
        <end position="547"/>
    </location>
</feature>